<gene>
    <name evidence="1" type="primary">anmK</name>
    <name evidence="2" type="ORF">CEY16_08500</name>
</gene>
<dbReference type="GO" id="GO:0005524">
    <property type="term" value="F:ATP binding"/>
    <property type="evidence" value="ECO:0007669"/>
    <property type="project" value="UniProtKB-UniRule"/>
</dbReference>
<evidence type="ECO:0000256" key="1">
    <source>
        <dbReference type="HAMAP-Rule" id="MF_01270"/>
    </source>
</evidence>
<dbReference type="NCBIfam" id="NF007148">
    <property type="entry name" value="PRK09585.3-2"/>
    <property type="match status" value="1"/>
</dbReference>
<dbReference type="UniPathway" id="UPA00544"/>
<comment type="catalytic activity">
    <reaction evidence="1">
        <text>1,6-anhydro-N-acetyl-beta-muramate + ATP + H2O = N-acetyl-D-muramate 6-phosphate + ADP + H(+)</text>
        <dbReference type="Rhea" id="RHEA:24952"/>
        <dbReference type="ChEBI" id="CHEBI:15377"/>
        <dbReference type="ChEBI" id="CHEBI:15378"/>
        <dbReference type="ChEBI" id="CHEBI:30616"/>
        <dbReference type="ChEBI" id="CHEBI:58690"/>
        <dbReference type="ChEBI" id="CHEBI:58722"/>
        <dbReference type="ChEBI" id="CHEBI:456216"/>
        <dbReference type="EC" id="2.7.1.170"/>
    </reaction>
</comment>
<evidence type="ECO:0000313" key="3">
    <source>
        <dbReference type="Proteomes" id="UP000243524"/>
    </source>
</evidence>
<dbReference type="EMBL" id="PJNH01000002">
    <property type="protein sequence ID" value="PKR78179.1"/>
    <property type="molecule type" value="Genomic_DNA"/>
</dbReference>
<sequence>MLVCGVMSGTSLDGVDVAIVEFEMKNEDILFNLKFFTTVPYSDELTERLQAIVQPTSESPEISSMNMLLGETFAEAVNQAIEESELSKEEIDLISSHGQTIFHDPVQSEKDPLHRPNTLQIGDISVIAELTGITTMGDFRTRDIAVGGQGAPLVPFADFKLFRSDDVGRILVNIGGISNLTRLMKSCSLEEVIAYDTGPGNMLIDAFVNWHTRGEQTFDEDGKLAEKGQVHEEWLNQLLNHPYYSKVPPKSTGREQFGMDYAKSMWYEAEKLGISEVDRISTATALTAYTLGSSLRNHVEKDGVSEIYISGGGWRNQYLMKILKEQLPEHITMESTESLGIDSDAKEGIVFALLGYLGINKITNNLPAATGANKNVVMGKIAW</sequence>
<dbReference type="InterPro" id="IPR043129">
    <property type="entry name" value="ATPase_NBD"/>
</dbReference>
<dbReference type="GO" id="GO:0006040">
    <property type="term" value="P:amino sugar metabolic process"/>
    <property type="evidence" value="ECO:0007669"/>
    <property type="project" value="InterPro"/>
</dbReference>
<dbReference type="GO" id="GO:0016773">
    <property type="term" value="F:phosphotransferase activity, alcohol group as acceptor"/>
    <property type="evidence" value="ECO:0007669"/>
    <property type="project" value="UniProtKB-UniRule"/>
</dbReference>
<dbReference type="PANTHER" id="PTHR30605">
    <property type="entry name" value="ANHYDRO-N-ACETYLMURAMIC ACID KINASE"/>
    <property type="match status" value="1"/>
</dbReference>
<protein>
    <recommendedName>
        <fullName evidence="1">Anhydro-N-acetylmuramic acid kinase</fullName>
        <ecNumber evidence="1">2.7.1.170</ecNumber>
    </recommendedName>
    <alternativeName>
        <fullName evidence="1">AnhMurNAc kinase</fullName>
    </alternativeName>
</protein>
<keyword evidence="1" id="KW-0808">Transferase</keyword>
<evidence type="ECO:0000313" key="2">
    <source>
        <dbReference type="EMBL" id="PKR78179.1"/>
    </source>
</evidence>
<keyword evidence="1" id="KW-0547">Nucleotide-binding</keyword>
<dbReference type="GO" id="GO:0009254">
    <property type="term" value="P:peptidoglycan turnover"/>
    <property type="evidence" value="ECO:0007669"/>
    <property type="project" value="UniProtKB-UniRule"/>
</dbReference>
<keyword evidence="3" id="KW-1185">Reference proteome</keyword>
<organism evidence="2 3">
    <name type="scientific">Halalkalibacillus sediminis</name>
    <dbReference type="NCBI Taxonomy" id="2018042"/>
    <lineage>
        <taxon>Bacteria</taxon>
        <taxon>Bacillati</taxon>
        <taxon>Bacillota</taxon>
        <taxon>Bacilli</taxon>
        <taxon>Bacillales</taxon>
        <taxon>Bacillaceae</taxon>
        <taxon>Halalkalibacillus</taxon>
    </lineage>
</organism>
<proteinExistence type="inferred from homology"/>
<dbReference type="UniPathway" id="UPA00343"/>
<keyword evidence="1" id="KW-0067">ATP-binding</keyword>
<dbReference type="EC" id="2.7.1.170" evidence="1"/>
<dbReference type="GO" id="GO:0016301">
    <property type="term" value="F:kinase activity"/>
    <property type="evidence" value="ECO:0007669"/>
    <property type="project" value="UniProtKB-KW"/>
</dbReference>
<dbReference type="GO" id="GO:0097175">
    <property type="term" value="P:1,6-anhydro-N-acetyl-beta-muramic acid catabolic process"/>
    <property type="evidence" value="ECO:0007669"/>
    <property type="project" value="UniProtKB-UniRule"/>
</dbReference>
<comment type="pathway">
    <text evidence="1">Cell wall biogenesis; peptidoglycan recycling.</text>
</comment>
<dbReference type="PANTHER" id="PTHR30605:SF0">
    <property type="entry name" value="ANHYDRO-N-ACETYLMURAMIC ACID KINASE"/>
    <property type="match status" value="1"/>
</dbReference>
<dbReference type="OrthoDB" id="9763949at2"/>
<feature type="binding site" evidence="1">
    <location>
        <begin position="9"/>
        <end position="16"/>
    </location>
    <ligand>
        <name>ATP</name>
        <dbReference type="ChEBI" id="CHEBI:30616"/>
    </ligand>
</feature>
<reference evidence="2 3" key="1">
    <citation type="submission" date="2017-06" db="EMBL/GenBank/DDBJ databases">
        <title>the draft geome sequence of Illustriluteabacillus marina B3227.</title>
        <authorList>
            <person name="He R.-H."/>
            <person name="Du Z.-J."/>
        </authorList>
    </citation>
    <scope>NUCLEOTIDE SEQUENCE [LARGE SCALE GENOMIC DNA]</scope>
    <source>
        <strain evidence="2 3">B3227</strain>
    </source>
</reference>
<comment type="caution">
    <text evidence="2">The sequence shown here is derived from an EMBL/GenBank/DDBJ whole genome shotgun (WGS) entry which is preliminary data.</text>
</comment>
<name>A0A2I0QV58_9BACI</name>
<dbReference type="AlphaFoldDB" id="A0A2I0QV58"/>
<dbReference type="InterPro" id="IPR005338">
    <property type="entry name" value="Anhydro_N_Ac-Mur_kinase"/>
</dbReference>
<comment type="pathway">
    <text evidence="1">Amino-sugar metabolism; 1,6-anhydro-N-acetylmuramate degradation.</text>
</comment>
<comment type="similarity">
    <text evidence="1">Belongs to the anhydro-N-acetylmuramic acid kinase family.</text>
</comment>
<dbReference type="Pfam" id="PF03702">
    <property type="entry name" value="AnmK"/>
    <property type="match status" value="1"/>
</dbReference>
<keyword evidence="1 2" id="KW-0418">Kinase</keyword>
<dbReference type="CDD" id="cd24050">
    <property type="entry name" value="ASKHA_NBD_ANMK"/>
    <property type="match status" value="1"/>
</dbReference>
<comment type="function">
    <text evidence="1">Catalyzes the specific phosphorylation of 1,6-anhydro-N-acetylmuramic acid (anhMurNAc) with the simultaneous cleavage of the 1,6-anhydro ring, generating MurNAc-6-P. Is required for the utilization of anhMurNAc either imported from the medium or derived from its own cell wall murein, and thus plays a role in cell wall recycling.</text>
</comment>
<accession>A0A2I0QV58</accession>
<keyword evidence="1" id="KW-0119">Carbohydrate metabolism</keyword>
<dbReference type="Gene3D" id="3.30.420.40">
    <property type="match status" value="2"/>
</dbReference>
<dbReference type="HAMAP" id="MF_01270">
    <property type="entry name" value="AnhMurNAc_kinase"/>
    <property type="match status" value="1"/>
</dbReference>
<dbReference type="SUPFAM" id="SSF53067">
    <property type="entry name" value="Actin-like ATPase domain"/>
    <property type="match status" value="1"/>
</dbReference>
<dbReference type="Proteomes" id="UP000243524">
    <property type="component" value="Unassembled WGS sequence"/>
</dbReference>